<dbReference type="RefSeq" id="WP_081164004.1">
    <property type="nucleotide sequence ID" value="NZ_LWBP01000123.1"/>
</dbReference>
<dbReference type="Pfam" id="PF04773">
    <property type="entry name" value="FecR"/>
    <property type="match status" value="1"/>
</dbReference>
<dbReference type="PANTHER" id="PTHR30273:SF2">
    <property type="entry name" value="PROTEIN FECR"/>
    <property type="match status" value="1"/>
</dbReference>
<dbReference type="Pfam" id="PF16344">
    <property type="entry name" value="FecR_C"/>
    <property type="match status" value="1"/>
</dbReference>
<feature type="domain" description="Protein FecR C-terminal" evidence="3">
    <location>
        <begin position="341"/>
        <end position="407"/>
    </location>
</feature>
<gene>
    <name evidence="4" type="ORF">A4R26_18235</name>
</gene>
<evidence type="ECO:0000256" key="1">
    <source>
        <dbReference type="SAM" id="Phobius"/>
    </source>
</evidence>
<comment type="caution">
    <text evidence="4">The sequence shown here is derived from an EMBL/GenBank/DDBJ whole genome shotgun (WGS) entry which is preliminary data.</text>
</comment>
<dbReference type="PANTHER" id="PTHR30273">
    <property type="entry name" value="PERIPLASMIC SIGNAL SENSOR AND SIGMA FACTOR ACTIVATOR FECR-RELATED"/>
    <property type="match status" value="1"/>
</dbReference>
<dbReference type="InterPro" id="IPR012373">
    <property type="entry name" value="Ferrdict_sens_TM"/>
</dbReference>
<feature type="transmembrane region" description="Helical" evidence="1">
    <location>
        <begin position="93"/>
        <end position="111"/>
    </location>
</feature>
<keyword evidence="5" id="KW-1185">Reference proteome</keyword>
<keyword evidence="1" id="KW-0472">Membrane</keyword>
<dbReference type="Gene3D" id="3.55.50.30">
    <property type="match status" value="1"/>
</dbReference>
<feature type="domain" description="FecR protein" evidence="2">
    <location>
        <begin position="196"/>
        <end position="291"/>
    </location>
</feature>
<dbReference type="InterPro" id="IPR006860">
    <property type="entry name" value="FecR"/>
</dbReference>
<dbReference type="OrthoDB" id="622631at2"/>
<evidence type="ECO:0000259" key="2">
    <source>
        <dbReference type="Pfam" id="PF04773"/>
    </source>
</evidence>
<dbReference type="STRING" id="550983.A4R26_18235"/>
<dbReference type="GO" id="GO:0016989">
    <property type="term" value="F:sigma factor antagonist activity"/>
    <property type="evidence" value="ECO:0007669"/>
    <property type="project" value="TreeGrafter"/>
</dbReference>
<accession>A0A1V9FV35</accession>
<name>A0A1V9FV35_9BACT</name>
<protein>
    <recommendedName>
        <fullName evidence="6">Iron dicitrate transport regulator FecR</fullName>
    </recommendedName>
</protein>
<dbReference type="AlphaFoldDB" id="A0A1V9FV35"/>
<dbReference type="EMBL" id="LWBP01000123">
    <property type="protein sequence ID" value="OQP62215.1"/>
    <property type="molecule type" value="Genomic_DNA"/>
</dbReference>
<evidence type="ECO:0000313" key="5">
    <source>
        <dbReference type="Proteomes" id="UP000192276"/>
    </source>
</evidence>
<proteinExistence type="predicted"/>
<organism evidence="4 5">
    <name type="scientific">Niastella populi</name>
    <dbReference type="NCBI Taxonomy" id="550983"/>
    <lineage>
        <taxon>Bacteria</taxon>
        <taxon>Pseudomonadati</taxon>
        <taxon>Bacteroidota</taxon>
        <taxon>Chitinophagia</taxon>
        <taxon>Chitinophagales</taxon>
        <taxon>Chitinophagaceae</taxon>
        <taxon>Niastella</taxon>
    </lineage>
</organism>
<dbReference type="Proteomes" id="UP000192276">
    <property type="component" value="Unassembled WGS sequence"/>
</dbReference>
<evidence type="ECO:0000259" key="3">
    <source>
        <dbReference type="Pfam" id="PF16344"/>
    </source>
</evidence>
<evidence type="ECO:0008006" key="6">
    <source>
        <dbReference type="Google" id="ProtNLM"/>
    </source>
</evidence>
<dbReference type="InterPro" id="IPR032508">
    <property type="entry name" value="FecR_C"/>
</dbReference>
<reference evidence="5" key="1">
    <citation type="submission" date="2016-04" db="EMBL/GenBank/DDBJ databases">
        <authorList>
            <person name="Chen L."/>
            <person name="Zhuang W."/>
            <person name="Wang G."/>
        </authorList>
    </citation>
    <scope>NUCLEOTIDE SEQUENCE [LARGE SCALE GENOMIC DNA]</scope>
    <source>
        <strain evidence="5">208</strain>
    </source>
</reference>
<dbReference type="Gene3D" id="2.60.120.1440">
    <property type="match status" value="1"/>
</dbReference>
<keyword evidence="1" id="KW-0812">Transmembrane</keyword>
<keyword evidence="1" id="KW-1133">Transmembrane helix</keyword>
<evidence type="ECO:0000313" key="4">
    <source>
        <dbReference type="EMBL" id="OQP62215.1"/>
    </source>
</evidence>
<sequence length="409" mass="45225">MALTREQLEELYNKYIQNNCTHQECEALINELGASPEEGMEEEVISRLFNATWEGLDVFPGKYQLPEPVRPQETAYETPVIEMYAVKKRWMRIAAAAAILLIVGTAAFWLVRTRETDLPATPGATVRDISPGGNKAILTLADNSTIILDSAADGQLAQQGNSQVIKTKSGELVYEAASQKAGNPFTIDHSPLTYNTLRTPRGGQYQLVLPDGSKVWLNAASAITYPTAFPGKERVIKIDGEAYLEVAHDAGKPFKVEAYGTRVEVLGTRFNVHAYSDEGSIKTTLVEGRVKVVKRETSNVKENSVILQPGQQAVLAGSHSSLTVDHSPDIEEVLAWKNGLFRFTNADIETVMKQVERWYDVEVVYEGPKPEGHFRGKISRNVMASEMLKIIEASGVKCTIKNKKIIIMK</sequence>